<evidence type="ECO:0000256" key="1">
    <source>
        <dbReference type="ARBA" id="ARBA00004141"/>
    </source>
</evidence>
<protein>
    <submittedName>
        <fullName evidence="8">Multidrug DMT transporter</fullName>
    </submittedName>
</protein>
<dbReference type="InterPro" id="IPR050638">
    <property type="entry name" value="AA-Vitamin_Transporters"/>
</dbReference>
<proteinExistence type="inferred from homology"/>
<feature type="transmembrane region" description="Helical" evidence="6">
    <location>
        <begin position="120"/>
        <end position="139"/>
    </location>
</feature>
<feature type="domain" description="EamA" evidence="7">
    <location>
        <begin position="153"/>
        <end position="286"/>
    </location>
</feature>
<feature type="transmembrane region" description="Helical" evidence="6">
    <location>
        <begin position="215"/>
        <end position="235"/>
    </location>
</feature>
<dbReference type="SUPFAM" id="SSF103481">
    <property type="entry name" value="Multidrug resistance efflux transporter EmrE"/>
    <property type="match status" value="2"/>
</dbReference>
<feature type="transmembrane region" description="Helical" evidence="6">
    <location>
        <begin position="184"/>
        <end position="203"/>
    </location>
</feature>
<feature type="transmembrane region" description="Helical" evidence="6">
    <location>
        <begin position="247"/>
        <end position="264"/>
    </location>
</feature>
<comment type="similarity">
    <text evidence="2">Belongs to the EamA transporter family.</text>
</comment>
<feature type="transmembrane region" description="Helical" evidence="6">
    <location>
        <begin position="93"/>
        <end position="113"/>
    </location>
</feature>
<dbReference type="GO" id="GO:0016020">
    <property type="term" value="C:membrane"/>
    <property type="evidence" value="ECO:0007669"/>
    <property type="project" value="UniProtKB-SubCell"/>
</dbReference>
<keyword evidence="9" id="KW-1185">Reference proteome</keyword>
<name>A0A8J3AQW1_9BURK</name>
<sequence>MPATSLLYPFLAILLWAGNVIVSKMAASAISPTAITFYRLILALALLSPFVLRPLIRNWANVRSHLGKMFVSGLLAMAVFQSFSYRAAETTTATNMAIVTALIPMLTAILSVVMLGEALTVGMAVGGTLSFAGLLYLVGKGDPAAIAGSGLHIGDVLMLLSATSYALYSVLLRKWRLSIPAWQSVYMQAVAALIIMLPMFIMLPQGAANLDAQTLPLIAYAGIGSSILLSFFWILGVKHLGPNRCSIFINLLPVLTALMAITWLGEEMHAYHVIGGSLSLVGVLLVQTVHRPLFSPQRRLNG</sequence>
<comment type="caution">
    <text evidence="8">The sequence shown here is derived from an EMBL/GenBank/DDBJ whole genome shotgun (WGS) entry which is preliminary data.</text>
</comment>
<feature type="transmembrane region" description="Helical" evidence="6">
    <location>
        <begin position="270"/>
        <end position="289"/>
    </location>
</feature>
<gene>
    <name evidence="8" type="ORF">GCM10008066_18880</name>
</gene>
<accession>A0A8J3AQW1</accession>
<dbReference type="AlphaFoldDB" id="A0A8J3AQW1"/>
<dbReference type="Pfam" id="PF00892">
    <property type="entry name" value="EamA"/>
    <property type="match status" value="2"/>
</dbReference>
<evidence type="ECO:0000256" key="4">
    <source>
        <dbReference type="ARBA" id="ARBA00022989"/>
    </source>
</evidence>
<evidence type="ECO:0000313" key="9">
    <source>
        <dbReference type="Proteomes" id="UP000642180"/>
    </source>
</evidence>
<dbReference type="InterPro" id="IPR000620">
    <property type="entry name" value="EamA_dom"/>
</dbReference>
<feature type="transmembrane region" description="Helical" evidence="6">
    <location>
        <begin position="151"/>
        <end position="172"/>
    </location>
</feature>
<dbReference type="PANTHER" id="PTHR32322:SF2">
    <property type="entry name" value="EAMA DOMAIN-CONTAINING PROTEIN"/>
    <property type="match status" value="1"/>
</dbReference>
<dbReference type="RefSeq" id="WP_188380979.1">
    <property type="nucleotide sequence ID" value="NZ_BMDI01000001.1"/>
</dbReference>
<comment type="subcellular location">
    <subcellularLocation>
        <location evidence="1">Membrane</location>
        <topology evidence="1">Multi-pass membrane protein</topology>
    </subcellularLocation>
</comment>
<keyword evidence="5 6" id="KW-0472">Membrane</keyword>
<evidence type="ECO:0000256" key="5">
    <source>
        <dbReference type="ARBA" id="ARBA00023136"/>
    </source>
</evidence>
<reference evidence="9" key="1">
    <citation type="journal article" date="2019" name="Int. J. Syst. Evol. Microbiol.">
        <title>The Global Catalogue of Microorganisms (GCM) 10K type strain sequencing project: providing services to taxonomists for standard genome sequencing and annotation.</title>
        <authorList>
            <consortium name="The Broad Institute Genomics Platform"/>
            <consortium name="The Broad Institute Genome Sequencing Center for Infectious Disease"/>
            <person name="Wu L."/>
            <person name="Ma J."/>
        </authorList>
    </citation>
    <scope>NUCLEOTIDE SEQUENCE [LARGE SCALE GENOMIC DNA]</scope>
    <source>
        <strain evidence="9">CCM 2767</strain>
    </source>
</reference>
<dbReference type="Proteomes" id="UP000642180">
    <property type="component" value="Unassembled WGS sequence"/>
</dbReference>
<keyword evidence="4 6" id="KW-1133">Transmembrane helix</keyword>
<evidence type="ECO:0000256" key="6">
    <source>
        <dbReference type="SAM" id="Phobius"/>
    </source>
</evidence>
<evidence type="ECO:0000256" key="3">
    <source>
        <dbReference type="ARBA" id="ARBA00022692"/>
    </source>
</evidence>
<dbReference type="PANTHER" id="PTHR32322">
    <property type="entry name" value="INNER MEMBRANE TRANSPORTER"/>
    <property type="match status" value="1"/>
</dbReference>
<keyword evidence="3 6" id="KW-0812">Transmembrane</keyword>
<evidence type="ECO:0000256" key="2">
    <source>
        <dbReference type="ARBA" id="ARBA00007362"/>
    </source>
</evidence>
<dbReference type="InterPro" id="IPR037185">
    <property type="entry name" value="EmrE-like"/>
</dbReference>
<feature type="domain" description="EamA" evidence="7">
    <location>
        <begin position="6"/>
        <end position="137"/>
    </location>
</feature>
<feature type="transmembrane region" description="Helical" evidence="6">
    <location>
        <begin position="36"/>
        <end position="56"/>
    </location>
</feature>
<feature type="transmembrane region" description="Helical" evidence="6">
    <location>
        <begin position="68"/>
        <end position="87"/>
    </location>
</feature>
<organism evidence="8 9">
    <name type="scientific">Oxalicibacterium faecigallinarum</name>
    <dbReference type="NCBI Taxonomy" id="573741"/>
    <lineage>
        <taxon>Bacteria</taxon>
        <taxon>Pseudomonadati</taxon>
        <taxon>Pseudomonadota</taxon>
        <taxon>Betaproteobacteria</taxon>
        <taxon>Burkholderiales</taxon>
        <taxon>Oxalobacteraceae</taxon>
        <taxon>Oxalicibacterium</taxon>
    </lineage>
</organism>
<evidence type="ECO:0000313" key="8">
    <source>
        <dbReference type="EMBL" id="GGI19398.1"/>
    </source>
</evidence>
<dbReference type="EMBL" id="BMDI01000001">
    <property type="protein sequence ID" value="GGI19398.1"/>
    <property type="molecule type" value="Genomic_DNA"/>
</dbReference>
<evidence type="ECO:0000259" key="7">
    <source>
        <dbReference type="Pfam" id="PF00892"/>
    </source>
</evidence>